<comment type="caution">
    <text evidence="10">The sequence shown here is derived from an EMBL/GenBank/DDBJ whole genome shotgun (WGS) entry which is preliminary data.</text>
</comment>
<evidence type="ECO:0000256" key="2">
    <source>
        <dbReference type="ARBA" id="ARBA00022723"/>
    </source>
</evidence>
<dbReference type="EC" id="4.1.1.52" evidence="7"/>
<dbReference type="PANTHER" id="PTHR21240">
    <property type="entry name" value="2-AMINO-3-CARBOXYLMUCONATE-6-SEMIALDEHYDE DECARBOXYLASE"/>
    <property type="match status" value="1"/>
</dbReference>
<organism evidence="10 11">
    <name type="scientific">Endocarpon pusillum</name>
    <dbReference type="NCBI Taxonomy" id="364733"/>
    <lineage>
        <taxon>Eukaryota</taxon>
        <taxon>Fungi</taxon>
        <taxon>Dikarya</taxon>
        <taxon>Ascomycota</taxon>
        <taxon>Pezizomycotina</taxon>
        <taxon>Eurotiomycetes</taxon>
        <taxon>Chaetothyriomycetidae</taxon>
        <taxon>Verrucariales</taxon>
        <taxon>Verrucariaceae</taxon>
        <taxon>Endocarpon</taxon>
    </lineage>
</organism>
<dbReference type="InterPro" id="IPR036397">
    <property type="entry name" value="RNaseH_sf"/>
</dbReference>
<evidence type="ECO:0000256" key="3">
    <source>
        <dbReference type="ARBA" id="ARBA00022793"/>
    </source>
</evidence>
<evidence type="ECO:0000313" key="10">
    <source>
        <dbReference type="EMBL" id="KAF7514231.1"/>
    </source>
</evidence>
<keyword evidence="5 8" id="KW-0456">Lyase</keyword>
<dbReference type="GO" id="GO:0046872">
    <property type="term" value="F:metal ion binding"/>
    <property type="evidence" value="ECO:0007669"/>
    <property type="project" value="UniProtKB-KW"/>
</dbReference>
<feature type="domain" description="Amidohydrolase-related" evidence="9">
    <location>
        <begin position="205"/>
        <end position="538"/>
    </location>
</feature>
<reference evidence="10" key="1">
    <citation type="submission" date="2020-02" db="EMBL/GenBank/DDBJ databases">
        <authorList>
            <person name="Palmer J.M."/>
        </authorList>
    </citation>
    <scope>NUCLEOTIDE SEQUENCE</scope>
    <source>
        <strain evidence="10">EPUS1.4</strain>
        <tissue evidence="10">Thallus</tissue>
    </source>
</reference>
<evidence type="ECO:0000259" key="9">
    <source>
        <dbReference type="Pfam" id="PF04909"/>
    </source>
</evidence>
<evidence type="ECO:0000256" key="1">
    <source>
        <dbReference type="ARBA" id="ARBA00005871"/>
    </source>
</evidence>
<dbReference type="InterPro" id="IPR032465">
    <property type="entry name" value="ACMSD"/>
</dbReference>
<dbReference type="Pfam" id="PF04909">
    <property type="entry name" value="Amidohydro_2"/>
    <property type="match status" value="1"/>
</dbReference>
<dbReference type="Gene3D" id="3.30.420.10">
    <property type="entry name" value="Ribonuclease H-like superfamily/Ribonuclease H"/>
    <property type="match status" value="1"/>
</dbReference>
<proteinExistence type="inferred from homology"/>
<dbReference type="SUPFAM" id="SSF51556">
    <property type="entry name" value="Metallo-dependent hydrolases"/>
    <property type="match status" value="1"/>
</dbReference>
<dbReference type="AlphaFoldDB" id="A0A8H7AW36"/>
<keyword evidence="4" id="KW-0862">Zinc</keyword>
<dbReference type="InterPro" id="IPR032466">
    <property type="entry name" value="Metal_Hydrolase"/>
</dbReference>
<sequence length="540" mass="60385">MRLLSYPALPRLRTFYRSERVVTEEDYSYLLVIDRNFTFHFAKKIKKMSEGSPGQILKKVIAPEWDKNLILIEDNDEPHGIKSKADNKVKQAKIKLNIKWEAQPSNSLDLNPIKTIWRIIKQHLKNKGVIFQAEALKAAIQEEWDKIIIEEIKNAISTMPDRASVKLSLPSLTRSQFSLLLSLIVSAHAINNRHSHGSGLATPKIDTHSHVYPDFYRQAVIAAGWTPGPDGNPAPPDWTLEAHLSFMDHNNVEKSYVSCSSPGTFLDSEDLAAGIFLTQQFNNFTADLKKQHPNRIGFFASLPLPSIPDALDEIDRALALGADGFVFLSNYYGLYHGDPRLKPVYERLNQRGAVLFIHPTNPCPRNAPDVSGTSRLDYVAPLMNVFPAPTLEFIFDTTRTVADLILSGTAAAHANLKWIVPHCGGALPSVLDRFLRISSILGAKAGSDRPSVPYNITTAVALMNRQFWFDLAGLSMQSQIWNMKRLFGSDKFTYGSDVPFTTFSLAVSLTGEMNATLPQLFNEHEIEMIFRGNALKLLSK</sequence>
<dbReference type="GO" id="GO:0003676">
    <property type="term" value="F:nucleic acid binding"/>
    <property type="evidence" value="ECO:0007669"/>
    <property type="project" value="InterPro"/>
</dbReference>
<evidence type="ECO:0000256" key="8">
    <source>
        <dbReference type="RuleBase" id="RU366045"/>
    </source>
</evidence>
<keyword evidence="2" id="KW-0479">Metal-binding</keyword>
<evidence type="ECO:0000313" key="11">
    <source>
        <dbReference type="Proteomes" id="UP000606974"/>
    </source>
</evidence>
<keyword evidence="11" id="KW-1185">Reference proteome</keyword>
<dbReference type="PANTHER" id="PTHR21240:SF29">
    <property type="entry name" value="AMIDOHYDROLASE-RELATED DOMAIN-CONTAINING PROTEIN"/>
    <property type="match status" value="1"/>
</dbReference>
<gene>
    <name evidence="10" type="ORF">GJ744_000001</name>
</gene>
<dbReference type="CDD" id="cd01292">
    <property type="entry name" value="metallo-dependent_hydrolases"/>
    <property type="match status" value="1"/>
</dbReference>
<dbReference type="InterPro" id="IPR006680">
    <property type="entry name" value="Amidohydro-rel"/>
</dbReference>
<accession>A0A8H7AW36</accession>
<dbReference type="OrthoDB" id="2832284at2759"/>
<dbReference type="Proteomes" id="UP000606974">
    <property type="component" value="Unassembled WGS sequence"/>
</dbReference>
<evidence type="ECO:0000256" key="6">
    <source>
        <dbReference type="ARBA" id="ARBA00036832"/>
    </source>
</evidence>
<evidence type="ECO:0000256" key="5">
    <source>
        <dbReference type="ARBA" id="ARBA00023239"/>
    </source>
</evidence>
<dbReference type="GO" id="GO:0047596">
    <property type="term" value="F:6-methylsalicylate decarboxylase activity"/>
    <property type="evidence" value="ECO:0007669"/>
    <property type="project" value="UniProtKB-EC"/>
</dbReference>
<dbReference type="Gene3D" id="3.20.20.140">
    <property type="entry name" value="Metal-dependent hydrolases"/>
    <property type="match status" value="1"/>
</dbReference>
<comment type="similarity">
    <text evidence="1">Belongs to the metallo-dependent hydrolases superfamily. ACMSD family.</text>
</comment>
<keyword evidence="3 8" id="KW-0210">Decarboxylase</keyword>
<dbReference type="GO" id="GO:0019748">
    <property type="term" value="P:secondary metabolic process"/>
    <property type="evidence" value="ECO:0007669"/>
    <property type="project" value="TreeGrafter"/>
</dbReference>
<dbReference type="EMBL" id="JAACFV010000001">
    <property type="protein sequence ID" value="KAF7514231.1"/>
    <property type="molecule type" value="Genomic_DNA"/>
</dbReference>
<dbReference type="GO" id="GO:0005829">
    <property type="term" value="C:cytosol"/>
    <property type="evidence" value="ECO:0007669"/>
    <property type="project" value="TreeGrafter"/>
</dbReference>
<dbReference type="GO" id="GO:0016787">
    <property type="term" value="F:hydrolase activity"/>
    <property type="evidence" value="ECO:0007669"/>
    <property type="project" value="InterPro"/>
</dbReference>
<comment type="catalytic activity">
    <reaction evidence="6">
        <text>6-methylsalicylate + H(+) = 3-methylphenol + CO2</text>
        <dbReference type="Rhea" id="RHEA:23112"/>
        <dbReference type="ChEBI" id="CHEBI:15378"/>
        <dbReference type="ChEBI" id="CHEBI:16526"/>
        <dbReference type="ChEBI" id="CHEBI:17231"/>
        <dbReference type="ChEBI" id="CHEBI:36658"/>
        <dbReference type="EC" id="4.1.1.52"/>
    </reaction>
    <physiologicalReaction direction="left-to-right" evidence="6">
        <dbReference type="Rhea" id="RHEA:23113"/>
    </physiologicalReaction>
</comment>
<protein>
    <recommendedName>
        <fullName evidence="7">6-methylsalicylate decarboxylase</fullName>
        <ecNumber evidence="7">4.1.1.52</ecNumber>
    </recommendedName>
</protein>
<name>A0A8H7AW36_9EURO</name>
<evidence type="ECO:0000256" key="7">
    <source>
        <dbReference type="ARBA" id="ARBA00038889"/>
    </source>
</evidence>
<evidence type="ECO:0000256" key="4">
    <source>
        <dbReference type="ARBA" id="ARBA00022833"/>
    </source>
</evidence>